<dbReference type="AlphaFoldDB" id="F4Q7Y5"/>
<feature type="transmembrane region" description="Helical" evidence="1">
    <location>
        <begin position="7"/>
        <end position="29"/>
    </location>
</feature>
<reference evidence="4" key="1">
    <citation type="journal article" date="2011" name="Genome Res.">
        <title>Phylogeny-wide analysis of social amoeba genomes highlights ancient origins for complex intercellular communication.</title>
        <authorList>
            <person name="Heidel A.J."/>
            <person name="Lawal H.M."/>
            <person name="Felder M."/>
            <person name="Schilde C."/>
            <person name="Helps N.R."/>
            <person name="Tunggal B."/>
            <person name="Rivero F."/>
            <person name="John U."/>
            <person name="Schleicher M."/>
            <person name="Eichinger L."/>
            <person name="Platzer M."/>
            <person name="Noegel A.A."/>
            <person name="Schaap P."/>
            <person name="Gloeckner G."/>
        </authorList>
    </citation>
    <scope>NUCLEOTIDE SEQUENCE [LARGE SCALE GENOMIC DNA]</scope>
    <source>
        <strain evidence="4">SH3</strain>
    </source>
</reference>
<gene>
    <name evidence="3" type="ORF">DFA_09554</name>
</gene>
<dbReference type="KEGG" id="dfa:DFA_09554"/>
<dbReference type="GeneID" id="14868051"/>
<dbReference type="RefSeq" id="XP_004352210.1">
    <property type="nucleotide sequence ID" value="XM_004352158.1"/>
</dbReference>
<proteinExistence type="predicted"/>
<protein>
    <recommendedName>
        <fullName evidence="2">ComC supersandwich domain-containing protein</fullName>
    </recommendedName>
</protein>
<feature type="transmembrane region" description="Helical" evidence="1">
    <location>
        <begin position="104"/>
        <end position="126"/>
    </location>
</feature>
<organism evidence="3 4">
    <name type="scientific">Cavenderia fasciculata</name>
    <name type="common">Slime mold</name>
    <name type="synonym">Dictyostelium fasciculatum</name>
    <dbReference type="NCBI Taxonomy" id="261658"/>
    <lineage>
        <taxon>Eukaryota</taxon>
        <taxon>Amoebozoa</taxon>
        <taxon>Evosea</taxon>
        <taxon>Eumycetozoa</taxon>
        <taxon>Dictyostelia</taxon>
        <taxon>Acytosteliales</taxon>
        <taxon>Cavenderiaceae</taxon>
        <taxon>Cavenderia</taxon>
    </lineage>
</organism>
<accession>F4Q7Y5</accession>
<evidence type="ECO:0000256" key="1">
    <source>
        <dbReference type="SAM" id="Phobius"/>
    </source>
</evidence>
<evidence type="ECO:0000313" key="4">
    <source>
        <dbReference type="Proteomes" id="UP000007797"/>
    </source>
</evidence>
<dbReference type="InterPro" id="IPR054484">
    <property type="entry name" value="ComC_SSD"/>
</dbReference>
<dbReference type="InterPro" id="IPR053331">
    <property type="entry name" value="EGF-like_comC"/>
</dbReference>
<evidence type="ECO:0000313" key="3">
    <source>
        <dbReference type="EMBL" id="EGG15885.1"/>
    </source>
</evidence>
<sequence length="147" mass="16196">MTNQSNLIVKMLILIHSATINYPTLFNIYELFIDYVLSDGRPTFSRTSIVNKTASSSNDQQSTLLIGISMPQSSESIIDPDFTPLLIDKSSDSGCDSKSNTWRIVVGVVVGVFGVVAIAVASIILVQKKRVAKRYNADMQHKLARMN</sequence>
<dbReference type="Pfam" id="PF22933">
    <property type="entry name" value="ComC_SSD"/>
    <property type="match status" value="1"/>
</dbReference>
<dbReference type="PANTHER" id="PTHR24032">
    <property type="entry name" value="EGF-LIKE DOMAIN-CONTAINING PROTEIN-RELATED-RELATED"/>
    <property type="match status" value="1"/>
</dbReference>
<keyword evidence="1" id="KW-1133">Transmembrane helix</keyword>
<dbReference type="EMBL" id="GL883025">
    <property type="protein sequence ID" value="EGG15885.1"/>
    <property type="molecule type" value="Genomic_DNA"/>
</dbReference>
<evidence type="ECO:0000259" key="2">
    <source>
        <dbReference type="Pfam" id="PF22933"/>
    </source>
</evidence>
<dbReference type="Proteomes" id="UP000007797">
    <property type="component" value="Unassembled WGS sequence"/>
</dbReference>
<keyword evidence="1" id="KW-0812">Transmembrane</keyword>
<name>F4Q7Y5_CACFS</name>
<feature type="domain" description="ComC supersandwich" evidence="2">
    <location>
        <begin position="31"/>
        <end position="83"/>
    </location>
</feature>
<keyword evidence="1" id="KW-0472">Membrane</keyword>
<keyword evidence="4" id="KW-1185">Reference proteome</keyword>